<dbReference type="EMBL" id="CADEPI010000533">
    <property type="protein sequence ID" value="CAB3387056.1"/>
    <property type="molecule type" value="Genomic_DNA"/>
</dbReference>
<gene>
    <name evidence="1" type="ORF">CLODIP_2_CD14144</name>
</gene>
<keyword evidence="2" id="KW-1185">Reference proteome</keyword>
<evidence type="ECO:0000313" key="1">
    <source>
        <dbReference type="EMBL" id="CAB3387056.1"/>
    </source>
</evidence>
<dbReference type="AlphaFoldDB" id="A0A8S1E3N1"/>
<name>A0A8S1E3N1_9INSE</name>
<reference evidence="1 2" key="1">
    <citation type="submission" date="2020-04" db="EMBL/GenBank/DDBJ databases">
        <authorList>
            <person name="Alioto T."/>
            <person name="Alioto T."/>
            <person name="Gomez Garrido J."/>
        </authorList>
    </citation>
    <scope>NUCLEOTIDE SEQUENCE [LARGE SCALE GENOMIC DNA]</scope>
</reference>
<evidence type="ECO:0000313" key="2">
    <source>
        <dbReference type="Proteomes" id="UP000494165"/>
    </source>
</evidence>
<comment type="caution">
    <text evidence="1">The sequence shown here is derived from an EMBL/GenBank/DDBJ whole genome shotgun (WGS) entry which is preliminary data.</text>
</comment>
<dbReference type="Proteomes" id="UP000494165">
    <property type="component" value="Unassembled WGS sequence"/>
</dbReference>
<sequence length="29" mass="3520">MTFSEVRKMPIQEFHLDKVWSGLELIKEQ</sequence>
<accession>A0A8S1E3N1</accession>
<proteinExistence type="predicted"/>
<protein>
    <submittedName>
        <fullName evidence="1">Uncharacterized protein</fullName>
    </submittedName>
</protein>
<organism evidence="1 2">
    <name type="scientific">Cloeon dipterum</name>
    <dbReference type="NCBI Taxonomy" id="197152"/>
    <lineage>
        <taxon>Eukaryota</taxon>
        <taxon>Metazoa</taxon>
        <taxon>Ecdysozoa</taxon>
        <taxon>Arthropoda</taxon>
        <taxon>Hexapoda</taxon>
        <taxon>Insecta</taxon>
        <taxon>Pterygota</taxon>
        <taxon>Palaeoptera</taxon>
        <taxon>Ephemeroptera</taxon>
        <taxon>Pisciforma</taxon>
        <taxon>Baetidae</taxon>
        <taxon>Cloeon</taxon>
    </lineage>
</organism>
<feature type="non-terminal residue" evidence="1">
    <location>
        <position position="29"/>
    </location>
</feature>